<keyword evidence="2" id="KW-0472">Membrane</keyword>
<feature type="transmembrane region" description="Helical" evidence="2">
    <location>
        <begin position="68"/>
        <end position="90"/>
    </location>
</feature>
<feature type="transmembrane region" description="Helical" evidence="2">
    <location>
        <begin position="133"/>
        <end position="155"/>
    </location>
</feature>
<dbReference type="PANTHER" id="PTHR35041:SF6">
    <property type="entry name" value="FORMYLMETHIONINE DEFORMYLASE-LIKE PROTEIN-RELATED"/>
    <property type="match status" value="1"/>
</dbReference>
<gene>
    <name evidence="3" type="ORF">EJ04DRAFT_58628</name>
</gene>
<proteinExistence type="predicted"/>
<organism evidence="3 4">
    <name type="scientific">Polyplosphaeria fusca</name>
    <dbReference type="NCBI Taxonomy" id="682080"/>
    <lineage>
        <taxon>Eukaryota</taxon>
        <taxon>Fungi</taxon>
        <taxon>Dikarya</taxon>
        <taxon>Ascomycota</taxon>
        <taxon>Pezizomycotina</taxon>
        <taxon>Dothideomycetes</taxon>
        <taxon>Pleosporomycetidae</taxon>
        <taxon>Pleosporales</taxon>
        <taxon>Tetraplosphaeriaceae</taxon>
        <taxon>Polyplosphaeria</taxon>
    </lineage>
</organism>
<dbReference type="EMBL" id="ML996233">
    <property type="protein sequence ID" value="KAF2729849.1"/>
    <property type="molecule type" value="Genomic_DNA"/>
</dbReference>
<dbReference type="Proteomes" id="UP000799444">
    <property type="component" value="Unassembled WGS sequence"/>
</dbReference>
<feature type="transmembrane region" description="Helical" evidence="2">
    <location>
        <begin position="12"/>
        <end position="30"/>
    </location>
</feature>
<accession>A0A9P4QNQ1</accession>
<keyword evidence="2" id="KW-1133">Transmembrane helix</keyword>
<feature type="region of interest" description="Disordered" evidence="1">
    <location>
        <begin position="675"/>
        <end position="713"/>
    </location>
</feature>
<protein>
    <submittedName>
        <fullName evidence="3">Uncharacterized protein</fullName>
    </submittedName>
</protein>
<comment type="caution">
    <text evidence="3">The sequence shown here is derived from an EMBL/GenBank/DDBJ whole genome shotgun (WGS) entry which is preliminary data.</text>
</comment>
<evidence type="ECO:0000313" key="3">
    <source>
        <dbReference type="EMBL" id="KAF2729849.1"/>
    </source>
</evidence>
<evidence type="ECO:0000256" key="1">
    <source>
        <dbReference type="SAM" id="MobiDB-lite"/>
    </source>
</evidence>
<keyword evidence="2" id="KW-0812">Transmembrane</keyword>
<evidence type="ECO:0000256" key="2">
    <source>
        <dbReference type="SAM" id="Phobius"/>
    </source>
</evidence>
<feature type="transmembrane region" description="Helical" evidence="2">
    <location>
        <begin position="591"/>
        <end position="613"/>
    </location>
</feature>
<keyword evidence="4" id="KW-1185">Reference proteome</keyword>
<evidence type="ECO:0000313" key="4">
    <source>
        <dbReference type="Proteomes" id="UP000799444"/>
    </source>
</evidence>
<sequence length="745" mass="80914">MGVPNNGGRVHWRAPTAMMAAFMTGALLAFGHHQFYHHLEGTEVPTDDYGVGSLHYSKQQMNVQIGTAFAFLVKAFLAIATSIAYTQIFWHGFINSSHTGRKAPTVNSVDDAFAARDNLVALLNPAAWLWNPILYIFALVIWLMPITSILTPGTISIEITVRNQSSLAPIPQLNFTTLDFTNTLLNYGSSQFFYNGPSQAIQAVAAAVSAGGAILPIRPPSVNSSWETEFHGPALKCFNLNEKSRKGVLEDWGRRFDYIEEFGDCANEPGTIYSSWFHTSPFDESGNAIPNTLVSEWDATFSIVTFPGMLYSFSPCQGDRVAGGLNGSAPSAYSDWRLDPGAQNPLGTIGEGASMVTCALYNTTYNVHYNYVNGAQTIAIDAPVRDSDKACRTSKLIFRCGDFFVFNQHDPCPSRFDPSFLRELAYQGIMDAFASRLTGTIVKPVPNFSGKGPTEGNVELGMVSNTSILSTSLVRTDELAYLNSQSPNYLLGISNGADLQTVLSASKVPVEGPPPTVMNISSIDTHRPIFGNMSVGRPLASTIEEMFRNYTVSLLSSPLLQHPSSSETAMKANITTMAPYNIYKYSAKRLWIAYGIAIALTAIAVLHGLILMFSSGASYSDSVSTIMRSAWIAELDIDRADHEQGFQDPLPKSLAVAKILLPSNIHTWAAKDERAPPVSYDDMSGMSKSGVPPRSSASLEHAPRGSAQVVEEDTPFVAYDDVSEISDLGRAPSVSTHSASRYENV</sequence>
<dbReference type="OrthoDB" id="3796763at2759"/>
<dbReference type="AlphaFoldDB" id="A0A9P4QNQ1"/>
<dbReference type="PANTHER" id="PTHR35041">
    <property type="entry name" value="MEDIATOR OF RNA POLYMERASE II TRANSCRIPTION SUBUNIT 1"/>
    <property type="match status" value="1"/>
</dbReference>
<reference evidence="3" key="1">
    <citation type="journal article" date="2020" name="Stud. Mycol.">
        <title>101 Dothideomycetes genomes: a test case for predicting lifestyles and emergence of pathogens.</title>
        <authorList>
            <person name="Haridas S."/>
            <person name="Albert R."/>
            <person name="Binder M."/>
            <person name="Bloem J."/>
            <person name="Labutti K."/>
            <person name="Salamov A."/>
            <person name="Andreopoulos B."/>
            <person name="Baker S."/>
            <person name="Barry K."/>
            <person name="Bills G."/>
            <person name="Bluhm B."/>
            <person name="Cannon C."/>
            <person name="Castanera R."/>
            <person name="Culley D."/>
            <person name="Daum C."/>
            <person name="Ezra D."/>
            <person name="Gonzalez J."/>
            <person name="Henrissat B."/>
            <person name="Kuo A."/>
            <person name="Liang C."/>
            <person name="Lipzen A."/>
            <person name="Lutzoni F."/>
            <person name="Magnuson J."/>
            <person name="Mondo S."/>
            <person name="Nolan M."/>
            <person name="Ohm R."/>
            <person name="Pangilinan J."/>
            <person name="Park H.-J."/>
            <person name="Ramirez L."/>
            <person name="Alfaro M."/>
            <person name="Sun H."/>
            <person name="Tritt A."/>
            <person name="Yoshinaga Y."/>
            <person name="Zwiers L.-H."/>
            <person name="Turgeon B."/>
            <person name="Goodwin S."/>
            <person name="Spatafora J."/>
            <person name="Crous P."/>
            <person name="Grigoriev I."/>
        </authorList>
    </citation>
    <scope>NUCLEOTIDE SEQUENCE</scope>
    <source>
        <strain evidence="3">CBS 125425</strain>
    </source>
</reference>
<name>A0A9P4QNQ1_9PLEO</name>